<dbReference type="PANTHER" id="PTHR43581:SF2">
    <property type="entry name" value="EXCINUCLEASE ATPASE SUBUNIT"/>
    <property type="match status" value="1"/>
</dbReference>
<gene>
    <name evidence="2" type="ORF">THIOM_001062</name>
</gene>
<evidence type="ECO:0000259" key="1">
    <source>
        <dbReference type="Pfam" id="PF13304"/>
    </source>
</evidence>
<evidence type="ECO:0000313" key="2">
    <source>
        <dbReference type="EMBL" id="OAD23111.1"/>
    </source>
</evidence>
<dbReference type="AlphaFoldDB" id="A0A0A6NZH8"/>
<dbReference type="InterPro" id="IPR003959">
    <property type="entry name" value="ATPase_AAA_core"/>
</dbReference>
<feature type="domain" description="ATPase AAA-type core" evidence="1">
    <location>
        <begin position="23"/>
        <end position="315"/>
    </location>
</feature>
<dbReference type="PIRSF" id="PIRSF029347">
    <property type="entry name" value="RecF"/>
    <property type="match status" value="1"/>
</dbReference>
<reference evidence="2 3" key="1">
    <citation type="submission" date="2016-05" db="EMBL/GenBank/DDBJ databases">
        <title>Single-cell genome of chain-forming Candidatus Thiomargarita nelsonii and comparison to other large sulfur-oxidizing bacteria.</title>
        <authorList>
            <person name="Winkel M."/>
            <person name="Salman V."/>
            <person name="Woyke T."/>
            <person name="Schulz-Vogt H."/>
            <person name="Richter M."/>
            <person name="Flood B."/>
            <person name="Bailey J."/>
            <person name="Amann R."/>
            <person name="Mussmann M."/>
        </authorList>
    </citation>
    <scope>NUCLEOTIDE SEQUENCE [LARGE SCALE GENOMIC DNA]</scope>
    <source>
        <strain evidence="2 3">THI036</strain>
    </source>
</reference>
<comment type="caution">
    <text evidence="2">The sequence shown here is derived from an EMBL/GenBank/DDBJ whole genome shotgun (WGS) entry which is preliminary data.</text>
</comment>
<sequence length="370" mass="42700">MLKRLTVENYKSIHNATLELSRINIFIGENGCGKTNILEALAMASASKALELNVEGLSNRGIRVAKPNLTFSSFTRTKPKNKIIINLEVQGDQDAKLEIPSILYCDNNDDIYSKWKDESRLYLIDETELHDNNDKRTETWLVHEVNKLTKYLIFSLSTKALRGISSESKRMPLGINGESLDILLSQFTETEWKQLQKYNYLISWLEEAYVDEKDSLKFKGHKLGRSHSILYFKDKFMQNMNNWFSAENTNDGVLHVWFYLALFISQKTPTFFAIDNIETCLNPRICRTLLKELTQLAKANHKQVLITTHNPSVLDGLNLHDDEQKLFVVSRNDEGKTQTKPIRLKPKSDERLKLSEMWMRGYLGGLPTNF</sequence>
<dbReference type="EMBL" id="LUTY01000550">
    <property type="protein sequence ID" value="OAD23111.1"/>
    <property type="molecule type" value="Genomic_DNA"/>
</dbReference>
<protein>
    <submittedName>
        <fullName evidence="2">SMC domain-containing protein</fullName>
    </submittedName>
</protein>
<dbReference type="InterPro" id="IPR014555">
    <property type="entry name" value="RecF-like"/>
</dbReference>
<dbReference type="InterPro" id="IPR027417">
    <property type="entry name" value="P-loop_NTPase"/>
</dbReference>
<dbReference type="PANTHER" id="PTHR43581">
    <property type="entry name" value="ATP/GTP PHOSPHATASE"/>
    <property type="match status" value="1"/>
</dbReference>
<evidence type="ECO:0000313" key="3">
    <source>
        <dbReference type="Proteomes" id="UP000076962"/>
    </source>
</evidence>
<dbReference type="GO" id="GO:0005524">
    <property type="term" value="F:ATP binding"/>
    <property type="evidence" value="ECO:0007669"/>
    <property type="project" value="InterPro"/>
</dbReference>
<dbReference type="Gene3D" id="3.40.50.300">
    <property type="entry name" value="P-loop containing nucleotide triphosphate hydrolases"/>
    <property type="match status" value="1"/>
</dbReference>
<accession>A0A0A6NZH8</accession>
<organism evidence="2 3">
    <name type="scientific">Candidatus Thiomargarita nelsonii</name>
    <dbReference type="NCBI Taxonomy" id="1003181"/>
    <lineage>
        <taxon>Bacteria</taxon>
        <taxon>Pseudomonadati</taxon>
        <taxon>Pseudomonadota</taxon>
        <taxon>Gammaproteobacteria</taxon>
        <taxon>Thiotrichales</taxon>
        <taxon>Thiotrichaceae</taxon>
        <taxon>Thiomargarita</taxon>
    </lineage>
</organism>
<proteinExistence type="predicted"/>
<dbReference type="SUPFAM" id="SSF52540">
    <property type="entry name" value="P-loop containing nucleoside triphosphate hydrolases"/>
    <property type="match status" value="1"/>
</dbReference>
<name>A0A0A6NZH8_9GAMM</name>
<dbReference type="GO" id="GO:0016887">
    <property type="term" value="F:ATP hydrolysis activity"/>
    <property type="evidence" value="ECO:0007669"/>
    <property type="project" value="InterPro"/>
</dbReference>
<keyword evidence="3" id="KW-1185">Reference proteome</keyword>
<dbReference type="Pfam" id="PF13304">
    <property type="entry name" value="AAA_21"/>
    <property type="match status" value="1"/>
</dbReference>
<dbReference type="InterPro" id="IPR051396">
    <property type="entry name" value="Bact_Antivir_Def_Nuclease"/>
</dbReference>
<dbReference type="Proteomes" id="UP000076962">
    <property type="component" value="Unassembled WGS sequence"/>
</dbReference>